<accession>A0A1Y0SZD2</accession>
<dbReference type="EMBL" id="MF042360">
    <property type="protein sequence ID" value="ARV77036.1"/>
    <property type="molecule type" value="Genomic_DNA"/>
</dbReference>
<proteinExistence type="predicted"/>
<evidence type="ECO:0000313" key="1">
    <source>
        <dbReference type="EMBL" id="ARV77036.1"/>
    </source>
</evidence>
<name>A0A1Y0SZD2_9CAUD</name>
<organism evidence="1 2">
    <name type="scientific">Pseudomonas phage Phabio</name>
    <dbReference type="NCBI Taxonomy" id="2006668"/>
    <lineage>
        <taxon>Viruses</taxon>
        <taxon>Duplodnaviria</taxon>
        <taxon>Heunggongvirae</taxon>
        <taxon>Uroviricota</taxon>
        <taxon>Caudoviricetes</taxon>
        <taxon>Chimalliviridae</taxon>
        <taxon>Phabiovirus</taxon>
        <taxon>Phabiovirus phabio</taxon>
    </lineage>
</organism>
<gene>
    <name evidence="1" type="ORF">PHABIO_405</name>
</gene>
<evidence type="ECO:0000313" key="2">
    <source>
        <dbReference type="Proteomes" id="UP000225448"/>
    </source>
</evidence>
<keyword evidence="2" id="KW-1185">Reference proteome</keyword>
<protein>
    <submittedName>
        <fullName evidence="1">Uncharacterized protein</fullName>
    </submittedName>
</protein>
<reference evidence="1 2" key="1">
    <citation type="submission" date="2017-05" db="EMBL/GenBank/DDBJ databases">
        <authorList>
            <person name="Song R."/>
            <person name="Chenine A.L."/>
            <person name="Ruprecht R.M."/>
        </authorList>
    </citation>
    <scope>NUCLEOTIDE SEQUENCE [LARGE SCALE GENOMIC DNA]</scope>
</reference>
<dbReference type="Proteomes" id="UP000225448">
    <property type="component" value="Segment"/>
</dbReference>
<sequence length="245" mass="27980">MRPIYYLPTSKSIEECKLALGEGAELFRFFEDELGRVYMVCIWYEMKSSQITALEKASEILDEGYAVQNTPIRDIPPYGVAVGGFLWIAHRKGHDHFIFDLEDKGVTLNWADASKFLVTPQSLNVRKFVLVGEGNALRNTRRWIKRQLTDGHKEFQLRKLEEVRKRANKYQFSLLVVVDNGIVIDLSKTIPEIIDRRNAPPSVLVQLLHEYTVVGVQGTCTSVKTPTPLVSVLNQVHTFVNEEVF</sequence>